<accession>A0A225MKV6</accession>
<organism evidence="2 3">
    <name type="scientific">Candidimonas nitroreducens</name>
    <dbReference type="NCBI Taxonomy" id="683354"/>
    <lineage>
        <taxon>Bacteria</taxon>
        <taxon>Pseudomonadati</taxon>
        <taxon>Pseudomonadota</taxon>
        <taxon>Betaproteobacteria</taxon>
        <taxon>Burkholderiales</taxon>
        <taxon>Alcaligenaceae</taxon>
        <taxon>Candidimonas</taxon>
    </lineage>
</organism>
<dbReference type="Proteomes" id="UP000214603">
    <property type="component" value="Unassembled WGS sequence"/>
</dbReference>
<evidence type="ECO:0000313" key="2">
    <source>
        <dbReference type="EMBL" id="OWT61874.1"/>
    </source>
</evidence>
<evidence type="ECO:0000313" key="3">
    <source>
        <dbReference type="Proteomes" id="UP000214603"/>
    </source>
</evidence>
<gene>
    <name evidence="2" type="ORF">CEY11_08560</name>
</gene>
<evidence type="ECO:0000256" key="1">
    <source>
        <dbReference type="SAM" id="MobiDB-lite"/>
    </source>
</evidence>
<dbReference type="EMBL" id="NJIH01000004">
    <property type="protein sequence ID" value="OWT61874.1"/>
    <property type="molecule type" value="Genomic_DNA"/>
</dbReference>
<sequence>MKAAEAERAAALRDNDRMQAFMGSLVPLSTEALYALSVECVEQAEQLWDTWSHDERCCRVQEYWLIYGQAFKRWLAGEFGPIDLWGEVPGKRFEFGDLPAGGTKLGQALRRGKEYALRSILASGDELLNLRARREQGGAAPRITPDWSQDDDGDTGAD</sequence>
<keyword evidence="3" id="KW-1185">Reference proteome</keyword>
<protein>
    <submittedName>
        <fullName evidence="2">Uncharacterized protein</fullName>
    </submittedName>
</protein>
<feature type="compositionally biased region" description="Acidic residues" evidence="1">
    <location>
        <begin position="148"/>
        <end position="158"/>
    </location>
</feature>
<reference evidence="3" key="1">
    <citation type="submission" date="2017-06" db="EMBL/GenBank/DDBJ databases">
        <title>Herbaspirillum phytohormonus sp. nov., isolated from the root nodule of Robinia pseudoacacia in lead-zinc mine.</title>
        <authorList>
            <person name="Fan M."/>
            <person name="Lin Y."/>
        </authorList>
    </citation>
    <scope>NUCLEOTIDE SEQUENCE [LARGE SCALE GENOMIC DNA]</scope>
    <source>
        <strain evidence="3">SC-089</strain>
    </source>
</reference>
<comment type="caution">
    <text evidence="2">The sequence shown here is derived from an EMBL/GenBank/DDBJ whole genome shotgun (WGS) entry which is preliminary data.</text>
</comment>
<dbReference type="AlphaFoldDB" id="A0A225MKV6"/>
<proteinExistence type="predicted"/>
<feature type="region of interest" description="Disordered" evidence="1">
    <location>
        <begin position="135"/>
        <end position="158"/>
    </location>
</feature>
<name>A0A225MKV6_9BURK</name>